<dbReference type="PROSITE" id="PS00356">
    <property type="entry name" value="HTH_LACI_1"/>
    <property type="match status" value="1"/>
</dbReference>
<evidence type="ECO:0000256" key="3">
    <source>
        <dbReference type="ARBA" id="ARBA00023163"/>
    </source>
</evidence>
<evidence type="ECO:0000259" key="4">
    <source>
        <dbReference type="PROSITE" id="PS50932"/>
    </source>
</evidence>
<evidence type="ECO:0000313" key="5">
    <source>
        <dbReference type="EMBL" id="TWL22118.1"/>
    </source>
</evidence>
<dbReference type="Pfam" id="PF00356">
    <property type="entry name" value="LacI"/>
    <property type="match status" value="1"/>
</dbReference>
<sequence length="329" mass="36974">MKEGKRMANIREIAEAAGVSITTVSRVLNGHPYVKEEKRQKVLETIERLEYARNMHAVHLSKGFSNMIGVVLPTISLPYFGELLEGIAEEAAKEGVHFSLYQTNYQLEKEIFALEQLKQRQVDGLIFCSKAMSDEALLDWRETGPFILCQDSGEQHFATVSIPHKEAFRLGLDFLIEKGHTKIAIGLARKNGMNSHFRLKAYKEALAAIGEPYREEWVFERSLTITDGQKLFSEWKGMEEKPTAVFVANDQVSAGIFLEAQRHQVDIPGSLAILSCDNQPISEVLGISTIEINIKEMGKRAFRLLQKRIGGAGPEKLTVPYKLIKRATV</sequence>
<dbReference type="SMART" id="SM00354">
    <property type="entry name" value="HTH_LACI"/>
    <property type="match status" value="1"/>
</dbReference>
<keyword evidence="1" id="KW-0805">Transcription regulation</keyword>
<evidence type="ECO:0000313" key="6">
    <source>
        <dbReference type="Proteomes" id="UP000435910"/>
    </source>
</evidence>
<dbReference type="InterPro" id="IPR001761">
    <property type="entry name" value="Peripla_BP/Lac1_sug-bd_dom"/>
</dbReference>
<dbReference type="Gene3D" id="3.40.50.2300">
    <property type="match status" value="2"/>
</dbReference>
<dbReference type="GO" id="GO:0003700">
    <property type="term" value="F:DNA-binding transcription factor activity"/>
    <property type="evidence" value="ECO:0007669"/>
    <property type="project" value="TreeGrafter"/>
</dbReference>
<dbReference type="CDD" id="cd06286">
    <property type="entry name" value="PBP1_CcpB-like"/>
    <property type="match status" value="1"/>
</dbReference>
<gene>
    <name evidence="5" type="ORF">CHCC16736_0581</name>
</gene>
<name>A0A8B5Y6Y2_BACLI</name>
<accession>A0A8B5Y6Y2</accession>
<dbReference type="PANTHER" id="PTHR30146:SF105">
    <property type="entry name" value="CATABOLITE CONTROL PROTEIN B"/>
    <property type="match status" value="1"/>
</dbReference>
<evidence type="ECO:0000256" key="2">
    <source>
        <dbReference type="ARBA" id="ARBA00023125"/>
    </source>
</evidence>
<protein>
    <submittedName>
        <fullName evidence="5">Catabolite control protein B</fullName>
    </submittedName>
</protein>
<dbReference type="SUPFAM" id="SSF53822">
    <property type="entry name" value="Periplasmic binding protein-like I"/>
    <property type="match status" value="1"/>
</dbReference>
<dbReference type="InterPro" id="IPR000843">
    <property type="entry name" value="HTH_LacI"/>
</dbReference>
<dbReference type="GO" id="GO:0000976">
    <property type="term" value="F:transcription cis-regulatory region binding"/>
    <property type="evidence" value="ECO:0007669"/>
    <property type="project" value="TreeGrafter"/>
</dbReference>
<dbReference type="Gene3D" id="1.10.260.40">
    <property type="entry name" value="lambda repressor-like DNA-binding domains"/>
    <property type="match status" value="1"/>
</dbReference>
<reference evidence="5 6" key="1">
    <citation type="submission" date="2019-06" db="EMBL/GenBank/DDBJ databases">
        <title>Genome sequence analysis of &gt;100 Bacillus licheniformis strains suggests intrinsic resistance to this species.</title>
        <authorList>
            <person name="Wels M."/>
            <person name="Siezen R.J."/>
            <person name="Johansen E."/>
            <person name="Stuer-Lauridsen B."/>
            <person name="Bjerre K."/>
            <person name="Nielsen B.K.K."/>
        </authorList>
    </citation>
    <scope>NUCLEOTIDE SEQUENCE [LARGE SCALE GENOMIC DNA]</scope>
    <source>
        <strain evidence="5 6">BAC-16736</strain>
    </source>
</reference>
<keyword evidence="3" id="KW-0804">Transcription</keyword>
<dbReference type="InterPro" id="IPR028082">
    <property type="entry name" value="Peripla_BP_I"/>
</dbReference>
<dbReference type="Proteomes" id="UP000435910">
    <property type="component" value="Unassembled WGS sequence"/>
</dbReference>
<evidence type="ECO:0000256" key="1">
    <source>
        <dbReference type="ARBA" id="ARBA00023015"/>
    </source>
</evidence>
<dbReference type="CDD" id="cd01392">
    <property type="entry name" value="HTH_LacI"/>
    <property type="match status" value="1"/>
</dbReference>
<dbReference type="InterPro" id="IPR010982">
    <property type="entry name" value="Lambda_DNA-bd_dom_sf"/>
</dbReference>
<dbReference type="AlphaFoldDB" id="A0A8B5Y6Y2"/>
<dbReference type="PRINTS" id="PR00036">
    <property type="entry name" value="HTHLACI"/>
</dbReference>
<dbReference type="PROSITE" id="PS50932">
    <property type="entry name" value="HTH_LACI_2"/>
    <property type="match status" value="1"/>
</dbReference>
<comment type="caution">
    <text evidence="5">The sequence shown here is derived from an EMBL/GenBank/DDBJ whole genome shotgun (WGS) entry which is preliminary data.</text>
</comment>
<dbReference type="EMBL" id="NILC01000030">
    <property type="protein sequence ID" value="TWL22118.1"/>
    <property type="molecule type" value="Genomic_DNA"/>
</dbReference>
<keyword evidence="2" id="KW-0238">DNA-binding</keyword>
<feature type="domain" description="HTH lacI-type" evidence="4">
    <location>
        <begin position="8"/>
        <end position="62"/>
    </location>
</feature>
<dbReference type="Pfam" id="PF00532">
    <property type="entry name" value="Peripla_BP_1"/>
    <property type="match status" value="1"/>
</dbReference>
<organism evidence="5 6">
    <name type="scientific">Bacillus licheniformis</name>
    <dbReference type="NCBI Taxonomy" id="1402"/>
    <lineage>
        <taxon>Bacteria</taxon>
        <taxon>Bacillati</taxon>
        <taxon>Bacillota</taxon>
        <taxon>Bacilli</taxon>
        <taxon>Bacillales</taxon>
        <taxon>Bacillaceae</taxon>
        <taxon>Bacillus</taxon>
    </lineage>
</organism>
<dbReference type="SUPFAM" id="SSF47413">
    <property type="entry name" value="lambda repressor-like DNA-binding domains"/>
    <property type="match status" value="1"/>
</dbReference>
<dbReference type="PANTHER" id="PTHR30146">
    <property type="entry name" value="LACI-RELATED TRANSCRIPTIONAL REPRESSOR"/>
    <property type="match status" value="1"/>
</dbReference>
<proteinExistence type="predicted"/>